<comment type="caution">
    <text evidence="10">The sequence shown here is derived from an EMBL/GenBank/DDBJ whole genome shotgun (WGS) entry which is preliminary data.</text>
</comment>
<name>A0A1Q9LLS6_9PSEU</name>
<evidence type="ECO:0000313" key="11">
    <source>
        <dbReference type="Proteomes" id="UP000186040"/>
    </source>
</evidence>
<feature type="transmembrane region" description="Helical" evidence="9">
    <location>
        <begin position="204"/>
        <end position="223"/>
    </location>
</feature>
<proteinExistence type="inferred from homology"/>
<dbReference type="GO" id="GO:0005886">
    <property type="term" value="C:plasma membrane"/>
    <property type="evidence" value="ECO:0007669"/>
    <property type="project" value="UniProtKB-SubCell"/>
</dbReference>
<dbReference type="OrthoDB" id="3572933at2"/>
<feature type="transmembrane region" description="Helical" evidence="9">
    <location>
        <begin position="135"/>
        <end position="157"/>
    </location>
</feature>
<evidence type="ECO:0000256" key="4">
    <source>
        <dbReference type="ARBA" id="ARBA00022692"/>
    </source>
</evidence>
<protein>
    <submittedName>
        <fullName evidence="10">Branched-chain amino acid ABC transporter permease</fullName>
    </submittedName>
</protein>
<dbReference type="RefSeq" id="WP_075975254.1">
    <property type="nucleotide sequence ID" value="NZ_MKQR01000013.1"/>
</dbReference>
<dbReference type="InterPro" id="IPR052157">
    <property type="entry name" value="BCAA_transport_permease"/>
</dbReference>
<dbReference type="Proteomes" id="UP000186040">
    <property type="component" value="Unassembled WGS sequence"/>
</dbReference>
<evidence type="ECO:0000256" key="5">
    <source>
        <dbReference type="ARBA" id="ARBA00022970"/>
    </source>
</evidence>
<evidence type="ECO:0000256" key="8">
    <source>
        <dbReference type="ARBA" id="ARBA00037998"/>
    </source>
</evidence>
<dbReference type="Pfam" id="PF02653">
    <property type="entry name" value="BPD_transp_2"/>
    <property type="match status" value="1"/>
</dbReference>
<feature type="transmembrane region" description="Helical" evidence="9">
    <location>
        <begin position="89"/>
        <end position="115"/>
    </location>
</feature>
<sequence length="283" mass="28927">MSDLFALALGGLTNGAVYAALGLALVVIYRATRVVNFAQPALALVCAYLAYSVNRATGGYWLGLVVALVAGAVLGALTERVLMRRLSRAGELAPVIATLGLLMVLQAVCGMIWTAEPRSFPYALDFRGAFSANSAFVIAVVLVVAGGLLLLFGTTSLGLRMRAAAFHPEVASLVGVKVGLMLTAGWALATSVGALAGVLAAPPFLHPGVLDTVFVYALTAAVLGGLDNPLGTVVGGFGLGVVLSCVSGYLGPELVTLASLAILVVVLTFRPNGLFGRTAARRV</sequence>
<dbReference type="InterPro" id="IPR001851">
    <property type="entry name" value="ABC_transp_permease"/>
</dbReference>
<keyword evidence="7 9" id="KW-0472">Membrane</keyword>
<feature type="transmembrane region" description="Helical" evidence="9">
    <location>
        <begin position="59"/>
        <end position="77"/>
    </location>
</feature>
<comment type="similarity">
    <text evidence="8">Belongs to the binding-protein-dependent transport system permease family. LivHM subfamily.</text>
</comment>
<dbReference type="AlphaFoldDB" id="A0A1Q9LLS6"/>
<evidence type="ECO:0000313" key="10">
    <source>
        <dbReference type="EMBL" id="OLR92988.1"/>
    </source>
</evidence>
<keyword evidence="4 9" id="KW-0812">Transmembrane</keyword>
<evidence type="ECO:0000256" key="7">
    <source>
        <dbReference type="ARBA" id="ARBA00023136"/>
    </source>
</evidence>
<keyword evidence="2" id="KW-0813">Transport</keyword>
<keyword evidence="3" id="KW-1003">Cell membrane</keyword>
<dbReference type="GO" id="GO:0022857">
    <property type="term" value="F:transmembrane transporter activity"/>
    <property type="evidence" value="ECO:0007669"/>
    <property type="project" value="InterPro"/>
</dbReference>
<dbReference type="CDD" id="cd06582">
    <property type="entry name" value="TM_PBP1_LivH_like"/>
    <property type="match status" value="1"/>
</dbReference>
<evidence type="ECO:0000256" key="1">
    <source>
        <dbReference type="ARBA" id="ARBA00004651"/>
    </source>
</evidence>
<organism evidence="10 11">
    <name type="scientific">Actinokineospora bangkokensis</name>
    <dbReference type="NCBI Taxonomy" id="1193682"/>
    <lineage>
        <taxon>Bacteria</taxon>
        <taxon>Bacillati</taxon>
        <taxon>Actinomycetota</taxon>
        <taxon>Actinomycetes</taxon>
        <taxon>Pseudonocardiales</taxon>
        <taxon>Pseudonocardiaceae</taxon>
        <taxon>Actinokineospora</taxon>
    </lineage>
</organism>
<reference evidence="10 11" key="1">
    <citation type="submission" date="2016-10" db="EMBL/GenBank/DDBJ databases">
        <title>The Draft Genome Sequence of Actinokineospora bangkokensis 44EHWT reveals the biosynthetic pathway of antifungal compounds Thailandins with unusual extender unit butylmalonyl-CoA.</title>
        <authorList>
            <person name="Greule A."/>
            <person name="Intra B."/>
            <person name="Flemming S."/>
            <person name="Rommel M.G."/>
            <person name="Panbangred W."/>
            <person name="Bechthold A."/>
        </authorList>
    </citation>
    <scope>NUCLEOTIDE SEQUENCE [LARGE SCALE GENOMIC DNA]</scope>
    <source>
        <strain evidence="10 11">44EHW</strain>
    </source>
</reference>
<evidence type="ECO:0000256" key="9">
    <source>
        <dbReference type="SAM" id="Phobius"/>
    </source>
</evidence>
<keyword evidence="5" id="KW-0029">Amino-acid transport</keyword>
<gene>
    <name evidence="10" type="ORF">BJP25_18670</name>
</gene>
<feature type="transmembrane region" description="Helical" evidence="9">
    <location>
        <begin position="34"/>
        <end position="53"/>
    </location>
</feature>
<dbReference type="PANTHER" id="PTHR11795">
    <property type="entry name" value="BRANCHED-CHAIN AMINO ACID TRANSPORT SYSTEM PERMEASE PROTEIN LIVH"/>
    <property type="match status" value="1"/>
</dbReference>
<evidence type="ECO:0000256" key="3">
    <source>
        <dbReference type="ARBA" id="ARBA00022475"/>
    </source>
</evidence>
<dbReference type="PANTHER" id="PTHR11795:SF451">
    <property type="entry name" value="ABC TRANSPORTER PERMEASE PROTEIN"/>
    <property type="match status" value="1"/>
</dbReference>
<evidence type="ECO:0000256" key="6">
    <source>
        <dbReference type="ARBA" id="ARBA00022989"/>
    </source>
</evidence>
<feature type="transmembrane region" description="Helical" evidence="9">
    <location>
        <begin position="178"/>
        <end position="198"/>
    </location>
</feature>
<comment type="subcellular location">
    <subcellularLocation>
        <location evidence="1">Cell membrane</location>
        <topology evidence="1">Multi-pass membrane protein</topology>
    </subcellularLocation>
</comment>
<keyword evidence="6 9" id="KW-1133">Transmembrane helix</keyword>
<feature type="transmembrane region" description="Helical" evidence="9">
    <location>
        <begin position="256"/>
        <end position="275"/>
    </location>
</feature>
<feature type="transmembrane region" description="Helical" evidence="9">
    <location>
        <begin position="230"/>
        <end position="250"/>
    </location>
</feature>
<accession>A0A1Q9LLS6</accession>
<keyword evidence="11" id="KW-1185">Reference proteome</keyword>
<dbReference type="GO" id="GO:0006865">
    <property type="term" value="P:amino acid transport"/>
    <property type="evidence" value="ECO:0007669"/>
    <property type="project" value="UniProtKB-KW"/>
</dbReference>
<dbReference type="EMBL" id="MKQR01000013">
    <property type="protein sequence ID" value="OLR92988.1"/>
    <property type="molecule type" value="Genomic_DNA"/>
</dbReference>
<dbReference type="STRING" id="1193682.BJP25_18670"/>
<evidence type="ECO:0000256" key="2">
    <source>
        <dbReference type="ARBA" id="ARBA00022448"/>
    </source>
</evidence>
<feature type="transmembrane region" description="Helical" evidence="9">
    <location>
        <begin position="6"/>
        <end position="27"/>
    </location>
</feature>